<feature type="compositionally biased region" description="Basic and acidic residues" evidence="14">
    <location>
        <begin position="164"/>
        <end position="174"/>
    </location>
</feature>
<dbReference type="PANTHER" id="PTHR46056:SF10">
    <property type="entry name" value="LONG-CHAIN-ALCOHOL OXIDASE FAO3"/>
    <property type="match status" value="1"/>
</dbReference>
<evidence type="ECO:0000256" key="12">
    <source>
        <dbReference type="PIRNR" id="PIRNR028937"/>
    </source>
</evidence>
<dbReference type="Pfam" id="PF00732">
    <property type="entry name" value="GMC_oxred_N"/>
    <property type="match status" value="1"/>
</dbReference>
<dbReference type="AlphaFoldDB" id="A0A8X7Q923"/>
<evidence type="ECO:0000256" key="5">
    <source>
        <dbReference type="ARBA" id="ARBA00013125"/>
    </source>
</evidence>
<evidence type="ECO:0000256" key="3">
    <source>
        <dbReference type="ARBA" id="ARBA00004370"/>
    </source>
</evidence>
<dbReference type="InterPro" id="IPR007867">
    <property type="entry name" value="GMC_OxRtase_C"/>
</dbReference>
<comment type="caution">
    <text evidence="17">The sequence shown here is derived from an EMBL/GenBank/DDBJ whole genome shotgun (WGS) entry which is preliminary data.</text>
</comment>
<dbReference type="InterPro" id="IPR000172">
    <property type="entry name" value="GMC_OxRdtase_N"/>
</dbReference>
<dbReference type="GO" id="GO:0046577">
    <property type="term" value="F:long-chain-alcohol oxidase activity"/>
    <property type="evidence" value="ECO:0007669"/>
    <property type="project" value="UniProtKB-EC"/>
</dbReference>
<dbReference type="PANTHER" id="PTHR46056">
    <property type="entry name" value="LONG-CHAIN-ALCOHOL OXIDASE"/>
    <property type="match status" value="1"/>
</dbReference>
<name>A0A8X7Q923_BRACI</name>
<evidence type="ECO:0000256" key="9">
    <source>
        <dbReference type="ARBA" id="ARBA00022989"/>
    </source>
</evidence>
<accession>A0A8X7Q923</accession>
<comment type="similarity">
    <text evidence="4 12">Belongs to the GMC oxidoreductase family.</text>
</comment>
<keyword evidence="11 12" id="KW-0472">Membrane</keyword>
<gene>
    <name evidence="17" type="ORF">Bca52824_072988</name>
</gene>
<dbReference type="PIRSF" id="PIRSF028937">
    <property type="entry name" value="Lg_Ch_AO"/>
    <property type="match status" value="1"/>
</dbReference>
<dbReference type="Proteomes" id="UP000886595">
    <property type="component" value="Unassembled WGS sequence"/>
</dbReference>
<dbReference type="Pfam" id="PF05199">
    <property type="entry name" value="GMC_oxred_C"/>
    <property type="match status" value="1"/>
</dbReference>
<evidence type="ECO:0000256" key="14">
    <source>
        <dbReference type="SAM" id="MobiDB-lite"/>
    </source>
</evidence>
<evidence type="ECO:0000256" key="1">
    <source>
        <dbReference type="ARBA" id="ARBA00000920"/>
    </source>
</evidence>
<evidence type="ECO:0000256" key="7">
    <source>
        <dbReference type="ARBA" id="ARBA00022692"/>
    </source>
</evidence>
<evidence type="ECO:0000313" key="17">
    <source>
        <dbReference type="EMBL" id="KAG2265909.1"/>
    </source>
</evidence>
<evidence type="ECO:0000256" key="4">
    <source>
        <dbReference type="ARBA" id="ARBA00010790"/>
    </source>
</evidence>
<evidence type="ECO:0000256" key="13">
    <source>
        <dbReference type="PIRSR" id="PIRSR028937-1"/>
    </source>
</evidence>
<evidence type="ECO:0000256" key="2">
    <source>
        <dbReference type="ARBA" id="ARBA00003842"/>
    </source>
</evidence>
<comment type="subcellular location">
    <subcellularLocation>
        <location evidence="3 12">Membrane</location>
    </subcellularLocation>
</comment>
<dbReference type="GO" id="GO:0050660">
    <property type="term" value="F:flavin adenine dinucleotide binding"/>
    <property type="evidence" value="ECO:0007669"/>
    <property type="project" value="InterPro"/>
</dbReference>
<evidence type="ECO:0000313" key="18">
    <source>
        <dbReference type="Proteomes" id="UP000886595"/>
    </source>
</evidence>
<comment type="catalytic activity">
    <reaction evidence="1 12">
        <text>a long-chain primary fatty alcohol + O2 = a long-chain fatty aldehyde + H2O2</text>
        <dbReference type="Rhea" id="RHEA:22756"/>
        <dbReference type="ChEBI" id="CHEBI:15379"/>
        <dbReference type="ChEBI" id="CHEBI:16240"/>
        <dbReference type="ChEBI" id="CHEBI:17176"/>
        <dbReference type="ChEBI" id="CHEBI:77396"/>
        <dbReference type="EC" id="1.1.3.20"/>
    </reaction>
</comment>
<evidence type="ECO:0000259" key="15">
    <source>
        <dbReference type="Pfam" id="PF00732"/>
    </source>
</evidence>
<reference evidence="17 18" key="1">
    <citation type="submission" date="2020-02" db="EMBL/GenBank/DDBJ databases">
        <authorList>
            <person name="Ma Q."/>
            <person name="Huang Y."/>
            <person name="Song X."/>
            <person name="Pei D."/>
        </authorList>
    </citation>
    <scope>NUCLEOTIDE SEQUENCE [LARGE SCALE GENOMIC DNA]</scope>
    <source>
        <strain evidence="17">Sxm20200214</strain>
        <tissue evidence="17">Leaf</tissue>
    </source>
</reference>
<proteinExistence type="inferred from homology"/>
<feature type="domain" description="Glucose-methanol-choline oxidoreductase C-terminal" evidence="16">
    <location>
        <begin position="517"/>
        <end position="650"/>
    </location>
</feature>
<keyword evidence="8" id="KW-0274">FAD</keyword>
<dbReference type="InterPro" id="IPR012400">
    <property type="entry name" value="Long_Oxdase"/>
</dbReference>
<dbReference type="EC" id="1.1.3.20" evidence="5 12"/>
<keyword evidence="7" id="KW-0812">Transmembrane</keyword>
<dbReference type="OrthoDB" id="269227at2759"/>
<keyword evidence="18" id="KW-1185">Reference proteome</keyword>
<evidence type="ECO:0000256" key="10">
    <source>
        <dbReference type="ARBA" id="ARBA00023002"/>
    </source>
</evidence>
<comment type="function">
    <text evidence="2 12">Long-chain fatty alcohol oxidase involved in the omega-oxidation pathway of lipid degradation.</text>
</comment>
<dbReference type="Gene3D" id="3.50.50.60">
    <property type="entry name" value="FAD/NAD(P)-binding domain"/>
    <property type="match status" value="2"/>
</dbReference>
<evidence type="ECO:0000259" key="16">
    <source>
        <dbReference type="Pfam" id="PF05199"/>
    </source>
</evidence>
<dbReference type="EMBL" id="JAAMPC010000014">
    <property type="protein sequence ID" value="KAG2265909.1"/>
    <property type="molecule type" value="Genomic_DNA"/>
</dbReference>
<organism evidence="17 18">
    <name type="scientific">Brassica carinata</name>
    <name type="common">Ethiopian mustard</name>
    <name type="synonym">Abyssinian cabbage</name>
    <dbReference type="NCBI Taxonomy" id="52824"/>
    <lineage>
        <taxon>Eukaryota</taxon>
        <taxon>Viridiplantae</taxon>
        <taxon>Streptophyta</taxon>
        <taxon>Embryophyta</taxon>
        <taxon>Tracheophyta</taxon>
        <taxon>Spermatophyta</taxon>
        <taxon>Magnoliopsida</taxon>
        <taxon>eudicotyledons</taxon>
        <taxon>Gunneridae</taxon>
        <taxon>Pentapetalae</taxon>
        <taxon>rosids</taxon>
        <taxon>malvids</taxon>
        <taxon>Brassicales</taxon>
        <taxon>Brassicaceae</taxon>
        <taxon>Brassiceae</taxon>
        <taxon>Brassica</taxon>
    </lineage>
</organism>
<feature type="region of interest" description="Disordered" evidence="14">
    <location>
        <begin position="164"/>
        <end position="185"/>
    </location>
</feature>
<protein>
    <recommendedName>
        <fullName evidence="5 12">Long-chain-alcohol oxidase</fullName>
        <ecNumber evidence="5 12">1.1.3.20</ecNumber>
    </recommendedName>
</protein>
<keyword evidence="9" id="KW-1133">Transmembrane helix</keyword>
<keyword evidence="10 12" id="KW-0560">Oxidoreductase</keyword>
<evidence type="ECO:0000256" key="11">
    <source>
        <dbReference type="ARBA" id="ARBA00023136"/>
    </source>
</evidence>
<sequence length="668" mass="74019">MGNHTDARNFGQREITAAEMESLASFCEAVLPPVPHPEELLGEDDHHPNKEALRSFYTTCGSQTPVARQTIDLIIKRGTMEAYLAARLVLFLLATRLGTLLICGTECLVSSWPFVEKFSELSLEKRERVLQKQFRNWFLTPIRAAFVYIKVAFLFCFFSRTSRERGGGDHERNRTNSSRVTYSKGPRIRHRPRCHQDQMRRCGGRIRFRRRRSSFCASKSRSESGCHGERKLLYRVRLSSFEGHGMEKLYENGGILPSIDGCLMILAGATVGGGSASVLQEWSEDHKIPLFGTKEYVSAMDLMWKRMGNQVLRKGCENLGINVQNVARNSSEKHYCGSCGYGCRQGEKKGSDRTWLVDAVSHGAVVLTGCKAERFILENNGNKNRGGKKMKCLGVLAKSLNGNIAKKIKIEAKVTVSAAGSLLTPPLMISSGLRNRHIGKNLHLHPVLMAFKGKSYEGGIITSMSKVLSEDSEVRAIIETPALGPASFSVLCPWTSGVDMKKRMSRYSRTANLITIVRDRGYVVDKTDKENLRAGLRQSLRILIAAGAEEVGTHRSDGQKLVCKGVDEKSIEEFLDSVSAEEGPKAMTEKWGVYSSAHQMGSCRIGEDEKEGALDLNGESWEAERLFVCDGSVLPSAVGVNPMITIMSTAYCISTRIVKSMTTRGLSH</sequence>
<dbReference type="GO" id="GO:0016020">
    <property type="term" value="C:membrane"/>
    <property type="evidence" value="ECO:0007669"/>
    <property type="project" value="UniProtKB-SubCell"/>
</dbReference>
<dbReference type="SUPFAM" id="SSF51905">
    <property type="entry name" value="FAD/NAD(P)-binding domain"/>
    <property type="match status" value="1"/>
</dbReference>
<dbReference type="InterPro" id="IPR036188">
    <property type="entry name" value="FAD/NAD-bd_sf"/>
</dbReference>
<keyword evidence="6" id="KW-0285">Flavoprotein</keyword>
<evidence type="ECO:0000256" key="6">
    <source>
        <dbReference type="ARBA" id="ARBA00022630"/>
    </source>
</evidence>
<feature type="domain" description="Glucose-methanol-choline oxidoreductase N-terminal" evidence="15">
    <location>
        <begin position="246"/>
        <end position="447"/>
    </location>
</feature>
<evidence type="ECO:0000256" key="8">
    <source>
        <dbReference type="ARBA" id="ARBA00022827"/>
    </source>
</evidence>
<feature type="active site" description="Proton acceptor" evidence="13">
    <location>
        <position position="598"/>
    </location>
</feature>